<reference evidence="8" key="1">
    <citation type="submission" date="2017-11" db="EMBL/GenBank/DDBJ databases">
        <authorList>
            <person name="Kuznetsova I."/>
            <person name="Sazanova A."/>
            <person name="Chirak E."/>
            <person name="Safronova V."/>
            <person name="Willems A."/>
        </authorList>
    </citation>
    <scope>NUCLEOTIDE SEQUENCE [LARGE SCALE GENOMIC DNA]</scope>
    <source>
        <strain evidence="8">STM 196</strain>
    </source>
</reference>
<evidence type="ECO:0000256" key="3">
    <source>
        <dbReference type="ARBA" id="ARBA00023015"/>
    </source>
</evidence>
<dbReference type="InterPro" id="IPR036390">
    <property type="entry name" value="WH_DNA-bd_sf"/>
</dbReference>
<sequence length="303" mass="33343">MNLRSVDLNLLVVLDALLDEAHVSRAADRLGLSQPAASSALERCRQLFNDPLLERGKGMMRLSPKAESLRVPIKNLLAEVNAVLDPPAVDLATLRQTVRIVMADYPAVVIIGALHQELAKSAPGIDLVIRPWHGGPADALDALAKGTIDLTASVFPKIDVSFRRHELLREHYVVMMRKDHPAIADFNLEKWLAFPHVLVSGRGHTKGDLDDALAGHGKERRVGIVVPSFLMVPPLLAESNLIAMIPSLCVPKDAAKRFAVFEPPIPVDGFTLHLAWHVRRDQDPAVQHVAKIIQRLLETSRDD</sequence>
<dbReference type="CDD" id="cd08417">
    <property type="entry name" value="PBP2_Nitroaromatics_like"/>
    <property type="match status" value="1"/>
</dbReference>
<dbReference type="EMBL" id="PGGO01000087">
    <property type="protein sequence ID" value="PSH54477.1"/>
    <property type="molecule type" value="Genomic_DNA"/>
</dbReference>
<dbReference type="InterPro" id="IPR036388">
    <property type="entry name" value="WH-like_DNA-bd_sf"/>
</dbReference>
<keyword evidence="2" id="KW-0536">Nodulation</keyword>
<evidence type="ECO:0000313" key="7">
    <source>
        <dbReference type="EMBL" id="PSH54477.1"/>
    </source>
</evidence>
<evidence type="ECO:0000259" key="6">
    <source>
        <dbReference type="PROSITE" id="PS50931"/>
    </source>
</evidence>
<evidence type="ECO:0000256" key="2">
    <source>
        <dbReference type="ARBA" id="ARBA00022458"/>
    </source>
</evidence>
<dbReference type="Gene3D" id="1.10.10.10">
    <property type="entry name" value="Winged helix-like DNA-binding domain superfamily/Winged helix DNA-binding domain"/>
    <property type="match status" value="1"/>
</dbReference>
<dbReference type="PANTHER" id="PTHR30118:SF15">
    <property type="entry name" value="TRANSCRIPTIONAL REGULATORY PROTEIN"/>
    <property type="match status" value="1"/>
</dbReference>
<dbReference type="GO" id="GO:0003677">
    <property type="term" value="F:DNA binding"/>
    <property type="evidence" value="ECO:0007669"/>
    <property type="project" value="UniProtKB-KW"/>
</dbReference>
<dbReference type="RefSeq" id="WP_106714423.1">
    <property type="nucleotide sequence ID" value="NZ_PGGO01000087.1"/>
</dbReference>
<comment type="caution">
    <text evidence="7">The sequence shown here is derived from an EMBL/GenBank/DDBJ whole genome shotgun (WGS) entry which is preliminary data.</text>
</comment>
<dbReference type="Proteomes" id="UP000241444">
    <property type="component" value="Unassembled WGS sequence"/>
</dbReference>
<dbReference type="Pfam" id="PF03466">
    <property type="entry name" value="LysR_substrate"/>
    <property type="match status" value="1"/>
</dbReference>
<keyword evidence="8" id="KW-1185">Reference proteome</keyword>
<evidence type="ECO:0000256" key="4">
    <source>
        <dbReference type="ARBA" id="ARBA00023125"/>
    </source>
</evidence>
<name>A0A2P7AJU8_9HYPH</name>
<dbReference type="Pfam" id="PF00126">
    <property type="entry name" value="HTH_1"/>
    <property type="match status" value="1"/>
</dbReference>
<keyword evidence="5" id="KW-0804">Transcription</keyword>
<organism evidence="7 8">
    <name type="scientific">Phyllobacterium brassicacearum</name>
    <dbReference type="NCBI Taxonomy" id="314235"/>
    <lineage>
        <taxon>Bacteria</taxon>
        <taxon>Pseudomonadati</taxon>
        <taxon>Pseudomonadota</taxon>
        <taxon>Alphaproteobacteria</taxon>
        <taxon>Hyphomicrobiales</taxon>
        <taxon>Phyllobacteriaceae</taxon>
        <taxon>Phyllobacterium</taxon>
    </lineage>
</organism>
<dbReference type="InterPro" id="IPR050389">
    <property type="entry name" value="LysR-type_TF"/>
</dbReference>
<dbReference type="PANTHER" id="PTHR30118">
    <property type="entry name" value="HTH-TYPE TRANSCRIPTIONAL REGULATOR LEUO-RELATED"/>
    <property type="match status" value="1"/>
</dbReference>
<dbReference type="InterPro" id="IPR037402">
    <property type="entry name" value="YidZ_PBP2"/>
</dbReference>
<proteinExistence type="inferred from homology"/>
<evidence type="ECO:0000256" key="5">
    <source>
        <dbReference type="ARBA" id="ARBA00023163"/>
    </source>
</evidence>
<evidence type="ECO:0000313" key="8">
    <source>
        <dbReference type="Proteomes" id="UP000241444"/>
    </source>
</evidence>
<accession>A0A2P7AJU8</accession>
<dbReference type="Gene3D" id="3.40.190.10">
    <property type="entry name" value="Periplasmic binding protein-like II"/>
    <property type="match status" value="2"/>
</dbReference>
<keyword evidence="3" id="KW-0805">Transcription regulation</keyword>
<dbReference type="PROSITE" id="PS50931">
    <property type="entry name" value="HTH_LYSR"/>
    <property type="match status" value="1"/>
</dbReference>
<dbReference type="AlphaFoldDB" id="A0A2P7AJU8"/>
<dbReference type="InterPro" id="IPR005119">
    <property type="entry name" value="LysR_subst-bd"/>
</dbReference>
<dbReference type="OrthoDB" id="528082at2"/>
<evidence type="ECO:0000256" key="1">
    <source>
        <dbReference type="ARBA" id="ARBA00009437"/>
    </source>
</evidence>
<protein>
    <submittedName>
        <fullName evidence="7">LysR family transcriptional regulator</fullName>
    </submittedName>
</protein>
<dbReference type="SUPFAM" id="SSF53850">
    <property type="entry name" value="Periplasmic binding protein-like II"/>
    <property type="match status" value="1"/>
</dbReference>
<gene>
    <name evidence="7" type="ORF">CU102_28810</name>
</gene>
<dbReference type="GO" id="GO:0003700">
    <property type="term" value="F:DNA-binding transcription factor activity"/>
    <property type="evidence" value="ECO:0007669"/>
    <property type="project" value="InterPro"/>
</dbReference>
<comment type="similarity">
    <text evidence="1">Belongs to the LysR transcriptional regulatory family.</text>
</comment>
<feature type="domain" description="HTH lysR-type" evidence="6">
    <location>
        <begin position="6"/>
        <end position="63"/>
    </location>
</feature>
<dbReference type="InterPro" id="IPR000847">
    <property type="entry name" value="LysR_HTH_N"/>
</dbReference>
<dbReference type="SUPFAM" id="SSF46785">
    <property type="entry name" value="Winged helix' DNA-binding domain"/>
    <property type="match status" value="1"/>
</dbReference>
<keyword evidence="4" id="KW-0238">DNA-binding</keyword>